<protein>
    <submittedName>
        <fullName evidence="3">Uncharacterized protein</fullName>
    </submittedName>
</protein>
<keyword evidence="2" id="KW-1133">Transmembrane helix</keyword>
<evidence type="ECO:0000256" key="1">
    <source>
        <dbReference type="SAM" id="MobiDB-lite"/>
    </source>
</evidence>
<accession>A0A9D1AJE8</accession>
<feature type="region of interest" description="Disordered" evidence="1">
    <location>
        <begin position="61"/>
        <end position="89"/>
    </location>
</feature>
<comment type="caution">
    <text evidence="3">The sequence shown here is derived from an EMBL/GenBank/DDBJ whole genome shotgun (WGS) entry which is preliminary data.</text>
</comment>
<organism evidence="3 4">
    <name type="scientific">Candidatus Egerieicola pullicola</name>
    <dbReference type="NCBI Taxonomy" id="2840775"/>
    <lineage>
        <taxon>Bacteria</taxon>
        <taxon>Bacillati</taxon>
        <taxon>Bacillota</taxon>
        <taxon>Clostridia</taxon>
        <taxon>Eubacteriales</taxon>
        <taxon>Oscillospiraceae</taxon>
        <taxon>Oscillospiraceae incertae sedis</taxon>
        <taxon>Candidatus Egerieicola</taxon>
    </lineage>
</organism>
<sequence length="89" mass="9669">MKQLWLVLTACGLFLLMGSAGALELDRISWVQLILQLLAAGGLLYLGQWLHKKQKAKARAAAKRKAAASQTPLSSQPAGRAKRSYHRAA</sequence>
<keyword evidence="2" id="KW-0472">Membrane</keyword>
<proteinExistence type="predicted"/>
<gene>
    <name evidence="3" type="ORF">IAB36_05725</name>
</gene>
<keyword evidence="2" id="KW-0812">Transmembrane</keyword>
<feature type="compositionally biased region" description="Basic residues" evidence="1">
    <location>
        <begin position="80"/>
        <end position="89"/>
    </location>
</feature>
<feature type="transmembrane region" description="Helical" evidence="2">
    <location>
        <begin position="30"/>
        <end position="50"/>
    </location>
</feature>
<dbReference type="Proteomes" id="UP000886749">
    <property type="component" value="Unassembled WGS sequence"/>
</dbReference>
<evidence type="ECO:0000313" key="3">
    <source>
        <dbReference type="EMBL" id="HIR41307.1"/>
    </source>
</evidence>
<evidence type="ECO:0000313" key="4">
    <source>
        <dbReference type="Proteomes" id="UP000886749"/>
    </source>
</evidence>
<dbReference type="AlphaFoldDB" id="A0A9D1AJE8"/>
<name>A0A9D1AJE8_9FIRM</name>
<reference evidence="3" key="2">
    <citation type="journal article" date="2021" name="PeerJ">
        <title>Extensive microbial diversity within the chicken gut microbiome revealed by metagenomics and culture.</title>
        <authorList>
            <person name="Gilroy R."/>
            <person name="Ravi A."/>
            <person name="Getino M."/>
            <person name="Pursley I."/>
            <person name="Horton D.L."/>
            <person name="Alikhan N.F."/>
            <person name="Baker D."/>
            <person name="Gharbi K."/>
            <person name="Hall N."/>
            <person name="Watson M."/>
            <person name="Adriaenssens E.M."/>
            <person name="Foster-Nyarko E."/>
            <person name="Jarju S."/>
            <person name="Secka A."/>
            <person name="Antonio M."/>
            <person name="Oren A."/>
            <person name="Chaudhuri R.R."/>
            <person name="La Ragione R."/>
            <person name="Hildebrand F."/>
            <person name="Pallen M.J."/>
        </authorList>
    </citation>
    <scope>NUCLEOTIDE SEQUENCE</scope>
    <source>
        <strain evidence="3">CHK184-25365</strain>
    </source>
</reference>
<reference evidence="3" key="1">
    <citation type="submission" date="2020-10" db="EMBL/GenBank/DDBJ databases">
        <authorList>
            <person name="Gilroy R."/>
        </authorList>
    </citation>
    <scope>NUCLEOTIDE SEQUENCE</scope>
    <source>
        <strain evidence="3">CHK184-25365</strain>
    </source>
</reference>
<dbReference type="EMBL" id="DVGY01000128">
    <property type="protein sequence ID" value="HIR41307.1"/>
    <property type="molecule type" value="Genomic_DNA"/>
</dbReference>
<evidence type="ECO:0000256" key="2">
    <source>
        <dbReference type="SAM" id="Phobius"/>
    </source>
</evidence>